<dbReference type="EMBL" id="GBRH01212848">
    <property type="protein sequence ID" value="JAD85047.1"/>
    <property type="molecule type" value="Transcribed_RNA"/>
</dbReference>
<accession>A0A0A9DMR7</accession>
<dbReference type="AlphaFoldDB" id="A0A0A9DMR7"/>
<name>A0A0A9DMR7_ARUDO</name>
<reference evidence="1" key="1">
    <citation type="submission" date="2014-09" db="EMBL/GenBank/DDBJ databases">
        <authorList>
            <person name="Magalhaes I.L.F."/>
            <person name="Oliveira U."/>
            <person name="Santos F.R."/>
            <person name="Vidigal T.H.D.A."/>
            <person name="Brescovit A.D."/>
            <person name="Santos A.J."/>
        </authorList>
    </citation>
    <scope>NUCLEOTIDE SEQUENCE</scope>
    <source>
        <tissue evidence="1">Shoot tissue taken approximately 20 cm above the soil surface</tissue>
    </source>
</reference>
<evidence type="ECO:0000313" key="1">
    <source>
        <dbReference type="EMBL" id="JAD85047.1"/>
    </source>
</evidence>
<proteinExistence type="predicted"/>
<keyword evidence="1" id="KW-0808">Transferase</keyword>
<reference evidence="1" key="2">
    <citation type="journal article" date="2015" name="Data Brief">
        <title>Shoot transcriptome of the giant reed, Arundo donax.</title>
        <authorList>
            <person name="Barrero R.A."/>
            <person name="Guerrero F.D."/>
            <person name="Moolhuijzen P."/>
            <person name="Goolsby J.A."/>
            <person name="Tidwell J."/>
            <person name="Bellgard S.E."/>
            <person name="Bellgard M.I."/>
        </authorList>
    </citation>
    <scope>NUCLEOTIDE SEQUENCE</scope>
    <source>
        <tissue evidence="1">Shoot tissue taken approximately 20 cm above the soil surface</tissue>
    </source>
</reference>
<dbReference type="GO" id="GO:0016301">
    <property type="term" value="F:kinase activity"/>
    <property type="evidence" value="ECO:0007669"/>
    <property type="project" value="UniProtKB-KW"/>
</dbReference>
<protein>
    <submittedName>
        <fullName evidence="1">Phosphoglycerate kinase</fullName>
    </submittedName>
</protein>
<keyword evidence="1" id="KW-0418">Kinase</keyword>
<sequence length="71" mass="8412">MKLSLWLYEVKFYFVLSSPSYTTLNLLHSSCLLRFNRLRCKKPMFYRDTGNCLNNFLDNLCSLESHLDPVT</sequence>
<organism evidence="1">
    <name type="scientific">Arundo donax</name>
    <name type="common">Giant reed</name>
    <name type="synonym">Donax arundinaceus</name>
    <dbReference type="NCBI Taxonomy" id="35708"/>
    <lineage>
        <taxon>Eukaryota</taxon>
        <taxon>Viridiplantae</taxon>
        <taxon>Streptophyta</taxon>
        <taxon>Embryophyta</taxon>
        <taxon>Tracheophyta</taxon>
        <taxon>Spermatophyta</taxon>
        <taxon>Magnoliopsida</taxon>
        <taxon>Liliopsida</taxon>
        <taxon>Poales</taxon>
        <taxon>Poaceae</taxon>
        <taxon>PACMAD clade</taxon>
        <taxon>Arundinoideae</taxon>
        <taxon>Arundineae</taxon>
        <taxon>Arundo</taxon>
    </lineage>
</organism>